<dbReference type="PROSITE" id="PS00198">
    <property type="entry name" value="4FE4S_FER_1"/>
    <property type="match status" value="2"/>
</dbReference>
<name>A0A1Q6R782_9FIRM</name>
<evidence type="ECO:0000313" key="8">
    <source>
        <dbReference type="EMBL" id="OLA38225.1"/>
    </source>
</evidence>
<keyword evidence="7" id="KW-0813">Transport</keyword>
<comment type="caution">
    <text evidence="8">The sequence shown here is derived from an EMBL/GenBank/DDBJ whole genome shotgun (WGS) entry which is preliminary data.</text>
</comment>
<dbReference type="InterPro" id="IPR017900">
    <property type="entry name" value="4Fe4S_Fe_S_CS"/>
</dbReference>
<dbReference type="InterPro" id="IPR001080">
    <property type="entry name" value="3Fe4S_ferredoxin"/>
</dbReference>
<keyword evidence="4 7" id="KW-0479">Metal-binding</keyword>
<evidence type="ECO:0000256" key="4">
    <source>
        <dbReference type="ARBA" id="ARBA00022723"/>
    </source>
</evidence>
<dbReference type="InterPro" id="IPR050157">
    <property type="entry name" value="PSI_iron-sulfur_center"/>
</dbReference>
<evidence type="ECO:0000256" key="6">
    <source>
        <dbReference type="ARBA" id="ARBA00023014"/>
    </source>
</evidence>
<dbReference type="GO" id="GO:0005506">
    <property type="term" value="F:iron ion binding"/>
    <property type="evidence" value="ECO:0007669"/>
    <property type="project" value="UniProtKB-UniRule"/>
</dbReference>
<reference evidence="8 9" key="1">
    <citation type="journal article" date="2016" name="Nat. Biotechnol.">
        <title>Measurement of bacterial replication rates in microbial communities.</title>
        <authorList>
            <person name="Brown C.T."/>
            <person name="Olm M.R."/>
            <person name="Thomas B.C."/>
            <person name="Banfield J.F."/>
        </authorList>
    </citation>
    <scope>NUCLEOTIDE SEQUENCE [LARGE SCALE GENOMIC DNA]</scope>
    <source>
        <strain evidence="8">46_33</strain>
    </source>
</reference>
<comment type="function">
    <text evidence="2 7">Ferredoxins are iron-sulfur proteins that transfer electrons in a wide variety of metabolic reactions.</text>
</comment>
<evidence type="ECO:0000313" key="9">
    <source>
        <dbReference type="Proteomes" id="UP000186777"/>
    </source>
</evidence>
<dbReference type="GO" id="GO:0009055">
    <property type="term" value="F:electron transfer activity"/>
    <property type="evidence" value="ECO:0007669"/>
    <property type="project" value="UniProtKB-UniRule"/>
</dbReference>
<keyword evidence="5 7" id="KW-0408">Iron</keyword>
<dbReference type="PANTHER" id="PTHR24960">
    <property type="entry name" value="PHOTOSYSTEM I IRON-SULFUR CENTER-RELATED"/>
    <property type="match status" value="1"/>
</dbReference>
<dbReference type="PROSITE" id="PS51379">
    <property type="entry name" value="4FE4S_FER_2"/>
    <property type="match status" value="2"/>
</dbReference>
<dbReference type="EMBL" id="MNTG01000024">
    <property type="protein sequence ID" value="OLA38225.1"/>
    <property type="molecule type" value="Genomic_DNA"/>
</dbReference>
<dbReference type="Proteomes" id="UP000186777">
    <property type="component" value="Unassembled WGS sequence"/>
</dbReference>
<dbReference type="STRING" id="626940.BHW43_03795"/>
<dbReference type="AlphaFoldDB" id="A0A1Q6R782"/>
<dbReference type="GO" id="GO:0051539">
    <property type="term" value="F:4 iron, 4 sulfur cluster binding"/>
    <property type="evidence" value="ECO:0007669"/>
    <property type="project" value="UniProtKB-KW"/>
</dbReference>
<dbReference type="InterPro" id="IPR017896">
    <property type="entry name" value="4Fe4S_Fe-S-bd"/>
</dbReference>
<sequence length="54" mass="5329">MALKIDKDSCVGCGTCAATCPVGAITEVDGKYEIGEDCVECGACAASCPVGAIE</sequence>
<evidence type="ECO:0000256" key="5">
    <source>
        <dbReference type="ARBA" id="ARBA00023004"/>
    </source>
</evidence>
<proteinExistence type="predicted"/>
<organism evidence="8 9">
    <name type="scientific">Phascolarctobacterium succinatutens</name>
    <dbReference type="NCBI Taxonomy" id="626940"/>
    <lineage>
        <taxon>Bacteria</taxon>
        <taxon>Bacillati</taxon>
        <taxon>Bacillota</taxon>
        <taxon>Negativicutes</taxon>
        <taxon>Acidaminococcales</taxon>
        <taxon>Acidaminococcaceae</taxon>
        <taxon>Phascolarctobacterium</taxon>
    </lineage>
</organism>
<dbReference type="GeneID" id="78524176"/>
<keyword evidence="6 7" id="KW-0411">Iron-sulfur</keyword>
<evidence type="ECO:0000256" key="1">
    <source>
        <dbReference type="ARBA" id="ARBA00001966"/>
    </source>
</evidence>
<dbReference type="PRINTS" id="PR00352">
    <property type="entry name" value="3FE4SFRDOXIN"/>
</dbReference>
<comment type="cofactor">
    <cofactor evidence="1">
        <name>[4Fe-4S] cluster</name>
        <dbReference type="ChEBI" id="CHEBI:49883"/>
    </cofactor>
</comment>
<dbReference type="Pfam" id="PF00037">
    <property type="entry name" value="Fer4"/>
    <property type="match status" value="2"/>
</dbReference>
<evidence type="ECO:0000256" key="2">
    <source>
        <dbReference type="ARBA" id="ARBA00003532"/>
    </source>
</evidence>
<dbReference type="RefSeq" id="WP_009146289.1">
    <property type="nucleotide sequence ID" value="NZ_CABKPS010000088.1"/>
</dbReference>
<evidence type="ECO:0000256" key="3">
    <source>
        <dbReference type="ARBA" id="ARBA00022485"/>
    </source>
</evidence>
<dbReference type="PANTHER" id="PTHR24960:SF79">
    <property type="entry name" value="PHOTOSYSTEM I IRON-SULFUR CENTER"/>
    <property type="match status" value="1"/>
</dbReference>
<gene>
    <name evidence="8" type="ORF">BHW43_03795</name>
</gene>
<dbReference type="SUPFAM" id="SSF54862">
    <property type="entry name" value="4Fe-4S ferredoxins"/>
    <property type="match status" value="1"/>
</dbReference>
<dbReference type="Gene3D" id="3.30.70.20">
    <property type="match status" value="1"/>
</dbReference>
<keyword evidence="3" id="KW-0004">4Fe-4S</keyword>
<accession>A0A1Q6R782</accession>
<keyword evidence="7" id="KW-0249">Electron transport</keyword>
<evidence type="ECO:0000256" key="7">
    <source>
        <dbReference type="RuleBase" id="RU368020"/>
    </source>
</evidence>
<protein>
    <recommendedName>
        <fullName evidence="7">Ferredoxin</fullName>
    </recommendedName>
</protein>